<feature type="compositionally biased region" description="Acidic residues" evidence="1">
    <location>
        <begin position="12"/>
        <end position="21"/>
    </location>
</feature>
<dbReference type="AlphaFoldDB" id="A0A218VY35"/>
<dbReference type="OrthoDB" id="1921290at2759"/>
<sequence>MKKKKAEHEHEGDQEDEEQQELEILKAVAQAWYGHSGSSQATSEFDARRLSFRAQPSRFGLEAMNKNELSSMSSLSKERRFSRSMASGYWDFRQSLWDSYEILAVSRKLESGMVLDDPFMADHQDQVIRRRRESKNSLRNLFNLMSSRRFNESNVPQEQDSKF</sequence>
<dbReference type="EMBL" id="PGOL01004053">
    <property type="protein sequence ID" value="PKI38635.1"/>
    <property type="molecule type" value="Genomic_DNA"/>
</dbReference>
<keyword evidence="5" id="KW-1185">Reference proteome</keyword>
<dbReference type="Proteomes" id="UP000197138">
    <property type="component" value="Unassembled WGS sequence"/>
</dbReference>
<comment type="caution">
    <text evidence="2">The sequence shown here is derived from an EMBL/GenBank/DDBJ whole genome shotgun (WGS) entry which is preliminary data.</text>
</comment>
<proteinExistence type="predicted"/>
<evidence type="ECO:0000313" key="5">
    <source>
        <dbReference type="Proteomes" id="UP000233551"/>
    </source>
</evidence>
<evidence type="ECO:0000256" key="1">
    <source>
        <dbReference type="SAM" id="MobiDB-lite"/>
    </source>
</evidence>
<feature type="region of interest" description="Disordered" evidence="1">
    <location>
        <begin position="1"/>
        <end position="21"/>
    </location>
</feature>
<dbReference type="STRING" id="22663.A0A218VY35"/>
<protein>
    <submittedName>
        <fullName evidence="2">Uncharacterized protein</fullName>
    </submittedName>
</protein>
<accession>A0A218VY35</accession>
<gene>
    <name evidence="2" type="ORF">CDL15_Pgr008995</name>
    <name evidence="3" type="ORF">CRG98_040969</name>
</gene>
<evidence type="ECO:0000313" key="4">
    <source>
        <dbReference type="Proteomes" id="UP000197138"/>
    </source>
</evidence>
<evidence type="ECO:0000313" key="3">
    <source>
        <dbReference type="EMBL" id="PKI38635.1"/>
    </source>
</evidence>
<organism evidence="2 4">
    <name type="scientific">Punica granatum</name>
    <name type="common">Pomegranate</name>
    <dbReference type="NCBI Taxonomy" id="22663"/>
    <lineage>
        <taxon>Eukaryota</taxon>
        <taxon>Viridiplantae</taxon>
        <taxon>Streptophyta</taxon>
        <taxon>Embryophyta</taxon>
        <taxon>Tracheophyta</taxon>
        <taxon>Spermatophyta</taxon>
        <taxon>Magnoliopsida</taxon>
        <taxon>eudicotyledons</taxon>
        <taxon>Gunneridae</taxon>
        <taxon>Pentapetalae</taxon>
        <taxon>rosids</taxon>
        <taxon>malvids</taxon>
        <taxon>Myrtales</taxon>
        <taxon>Lythraceae</taxon>
        <taxon>Punica</taxon>
    </lineage>
</organism>
<reference evidence="2" key="2">
    <citation type="submission" date="2017-06" db="EMBL/GenBank/DDBJ databases">
        <title>The pomegranate genome and the genomics of punicalagin biosynthesis.</title>
        <authorList>
            <person name="Xu C."/>
        </authorList>
    </citation>
    <scope>NUCLEOTIDE SEQUENCE [LARGE SCALE GENOMIC DNA]</scope>
    <source>
        <tissue evidence="2">Fresh leaf</tissue>
    </source>
</reference>
<evidence type="ECO:0000313" key="2">
    <source>
        <dbReference type="EMBL" id="OWM65405.1"/>
    </source>
</evidence>
<dbReference type="PANTHER" id="PTHR34665:SF1">
    <property type="entry name" value="OS02G0595200 PROTEIN"/>
    <property type="match status" value="1"/>
</dbReference>
<dbReference type="PANTHER" id="PTHR34665">
    <property type="entry name" value="DUF3741 DOMAIN-CONTAINING PROTEIN"/>
    <property type="match status" value="1"/>
</dbReference>
<name>A0A218VY35_PUNGR</name>
<reference evidence="3 5" key="3">
    <citation type="submission" date="2017-11" db="EMBL/GenBank/DDBJ databases">
        <title>De-novo sequencing of pomegranate (Punica granatum L.) genome.</title>
        <authorList>
            <person name="Akparov Z."/>
            <person name="Amiraslanov A."/>
            <person name="Hajiyeva S."/>
            <person name="Abbasov M."/>
            <person name="Kaur K."/>
            <person name="Hamwieh A."/>
            <person name="Solovyev V."/>
            <person name="Salamov A."/>
            <person name="Braich B."/>
            <person name="Kosarev P."/>
            <person name="Mahmoud A."/>
            <person name="Hajiyev E."/>
            <person name="Babayeva S."/>
            <person name="Izzatullayeva V."/>
            <person name="Mammadov A."/>
            <person name="Mammadov A."/>
            <person name="Sharifova S."/>
            <person name="Ojaghi J."/>
            <person name="Eynullazada K."/>
            <person name="Bayramov B."/>
            <person name="Abdulazimova A."/>
            <person name="Shahmuradov I."/>
        </authorList>
    </citation>
    <scope>NUCLEOTIDE SEQUENCE [LARGE SCALE GENOMIC DNA]</scope>
    <source>
        <strain evidence="3">AG2017</strain>
        <strain evidence="5">cv. AG2017</strain>
        <tissue evidence="3">Leaf</tissue>
    </source>
</reference>
<reference evidence="4" key="1">
    <citation type="journal article" date="2017" name="Plant J.">
        <title>The pomegranate (Punica granatum L.) genome and the genomics of punicalagin biosynthesis.</title>
        <authorList>
            <person name="Qin G."/>
            <person name="Xu C."/>
            <person name="Ming R."/>
            <person name="Tang H."/>
            <person name="Guyot R."/>
            <person name="Kramer E.M."/>
            <person name="Hu Y."/>
            <person name="Yi X."/>
            <person name="Qi Y."/>
            <person name="Xu X."/>
            <person name="Gao Z."/>
            <person name="Pan H."/>
            <person name="Jian J."/>
            <person name="Tian Y."/>
            <person name="Yue Z."/>
            <person name="Xu Y."/>
        </authorList>
    </citation>
    <scope>NUCLEOTIDE SEQUENCE [LARGE SCALE GENOMIC DNA]</scope>
    <source>
        <strain evidence="4">cv. Dabenzi</strain>
    </source>
</reference>
<dbReference type="GeneID" id="116213977"/>
<dbReference type="EMBL" id="MTKT01005615">
    <property type="protein sequence ID" value="OWM65405.1"/>
    <property type="molecule type" value="Genomic_DNA"/>
</dbReference>
<feature type="compositionally biased region" description="Basic and acidic residues" evidence="1">
    <location>
        <begin position="1"/>
        <end position="11"/>
    </location>
</feature>
<dbReference type="Proteomes" id="UP000233551">
    <property type="component" value="Unassembled WGS sequence"/>
</dbReference>